<name>A0AAD5H4A8_9CHLO</name>
<gene>
    <name evidence="2" type="ORF">COHA_003034</name>
</gene>
<evidence type="ECO:0000313" key="3">
    <source>
        <dbReference type="Proteomes" id="UP001205105"/>
    </source>
</evidence>
<comment type="caution">
    <text evidence="2">The sequence shown here is derived from an EMBL/GenBank/DDBJ whole genome shotgun (WGS) entry which is preliminary data.</text>
</comment>
<sequence>MQQEAEAAGPAQPAQARTRRKSAPAKVVALPSFEGGPLLLNSFCLWGQGREEVRIEAFGNDGSDRSADLRTSTRLLYLDSFVEDKKMERHIDTVVCGDVAGEYLHLVASVGGKLAAAQSIRIGGNDALTVLAATSEEFERRGYMQMLDEEADLFLGGVGVTVRAVEAQPGSDAFDHWSSEAFGYFDRRALTSALTRAELVEGLQLFENTELLARPVLRNVKPRVPLTAEQAEEKGNGSGSAAASSDCGRPGGSSGSASAVCRYSKDKRSVEVLVEEAEAVPGFLCGRKGRLTISLPEGAGALEAPALADLVYLSAAKPGHQHDLLCGGSCLAKAEQAGVQGISSARNWEAVKAILHEGRKGGTLLQYLRLPGGEAQDRQEAQEGDEVHPTPAAPQQEDAAPGAAVHGGGEAAPMAAATGGAGVPQSVFERLAVLVEHDREAAEAGLHDGLVATFYAAQWSLPADRYAALEKEVCWMLDERRFKLLCNILRKLDGGAGGGATAAQGSQAA</sequence>
<feature type="region of interest" description="Disordered" evidence="1">
    <location>
        <begin position="375"/>
        <end position="418"/>
    </location>
</feature>
<dbReference type="Proteomes" id="UP001205105">
    <property type="component" value="Unassembled WGS sequence"/>
</dbReference>
<accession>A0AAD5H4A8</accession>
<dbReference type="AlphaFoldDB" id="A0AAD5H4A8"/>
<evidence type="ECO:0000256" key="1">
    <source>
        <dbReference type="SAM" id="MobiDB-lite"/>
    </source>
</evidence>
<keyword evidence="3" id="KW-1185">Reference proteome</keyword>
<protein>
    <submittedName>
        <fullName evidence="2">Uncharacterized protein</fullName>
    </submittedName>
</protein>
<feature type="region of interest" description="Disordered" evidence="1">
    <location>
        <begin position="1"/>
        <end position="23"/>
    </location>
</feature>
<feature type="compositionally biased region" description="Low complexity" evidence="1">
    <location>
        <begin position="1"/>
        <end position="16"/>
    </location>
</feature>
<feature type="compositionally biased region" description="Basic and acidic residues" evidence="1">
    <location>
        <begin position="375"/>
        <end position="388"/>
    </location>
</feature>
<evidence type="ECO:0000313" key="2">
    <source>
        <dbReference type="EMBL" id="KAI7843336.1"/>
    </source>
</evidence>
<organism evidence="2 3">
    <name type="scientific">Chlorella ohadii</name>
    <dbReference type="NCBI Taxonomy" id="2649997"/>
    <lineage>
        <taxon>Eukaryota</taxon>
        <taxon>Viridiplantae</taxon>
        <taxon>Chlorophyta</taxon>
        <taxon>core chlorophytes</taxon>
        <taxon>Trebouxiophyceae</taxon>
        <taxon>Chlorellales</taxon>
        <taxon>Chlorellaceae</taxon>
        <taxon>Chlorella clade</taxon>
        <taxon>Chlorella</taxon>
    </lineage>
</organism>
<proteinExistence type="predicted"/>
<dbReference type="EMBL" id="JADXDR010000040">
    <property type="protein sequence ID" value="KAI7843336.1"/>
    <property type="molecule type" value="Genomic_DNA"/>
</dbReference>
<feature type="region of interest" description="Disordered" evidence="1">
    <location>
        <begin position="228"/>
        <end position="259"/>
    </location>
</feature>
<reference evidence="2" key="1">
    <citation type="submission" date="2020-11" db="EMBL/GenBank/DDBJ databases">
        <title>Chlorella ohadii genome sequencing and assembly.</title>
        <authorList>
            <person name="Murik O."/>
            <person name="Treves H."/>
            <person name="Kedem I."/>
            <person name="Shotland Y."/>
            <person name="Kaplan A."/>
        </authorList>
    </citation>
    <scope>NUCLEOTIDE SEQUENCE</scope>
    <source>
        <strain evidence="2">1</strain>
    </source>
</reference>